<sequence>SSSSSRDIMSLCNDSLTESYFAIMEESSKESRRKKQKHSKKKKTDTRKSLTADQFEVAKATISNIVCGKKKWLALNLSSNNADLKRQRAGKFPLLEEALALWVSRANSTYQTITDTIIQYKATQLMEGLEVTGFNVSDGWLSKFKKQYHIKEYKHLGEESGDSPEEITIKDAIDFTASV</sequence>
<reference evidence="1" key="1">
    <citation type="submission" date="2021-06" db="EMBL/GenBank/DDBJ databases">
        <authorList>
            <person name="Kallberg Y."/>
            <person name="Tangrot J."/>
            <person name="Rosling A."/>
        </authorList>
    </citation>
    <scope>NUCLEOTIDE SEQUENCE</scope>
    <source>
        <strain evidence="1">IL203A</strain>
    </source>
</reference>
<proteinExistence type="predicted"/>
<organism evidence="1 2">
    <name type="scientific">Dentiscutata heterogama</name>
    <dbReference type="NCBI Taxonomy" id="1316150"/>
    <lineage>
        <taxon>Eukaryota</taxon>
        <taxon>Fungi</taxon>
        <taxon>Fungi incertae sedis</taxon>
        <taxon>Mucoromycota</taxon>
        <taxon>Glomeromycotina</taxon>
        <taxon>Glomeromycetes</taxon>
        <taxon>Diversisporales</taxon>
        <taxon>Gigasporaceae</taxon>
        <taxon>Dentiscutata</taxon>
    </lineage>
</organism>
<evidence type="ECO:0000313" key="2">
    <source>
        <dbReference type="Proteomes" id="UP000789702"/>
    </source>
</evidence>
<protein>
    <submittedName>
        <fullName evidence="1">9263_t:CDS:1</fullName>
    </submittedName>
</protein>
<dbReference type="EMBL" id="CAJVPU010001172">
    <property type="protein sequence ID" value="CAG8473352.1"/>
    <property type="molecule type" value="Genomic_DNA"/>
</dbReference>
<evidence type="ECO:0000313" key="1">
    <source>
        <dbReference type="EMBL" id="CAG8473352.1"/>
    </source>
</evidence>
<name>A0ACA9KHA9_9GLOM</name>
<comment type="caution">
    <text evidence="1">The sequence shown here is derived from an EMBL/GenBank/DDBJ whole genome shotgun (WGS) entry which is preliminary data.</text>
</comment>
<gene>
    <name evidence="1" type="ORF">DHETER_LOCUS1816</name>
</gene>
<feature type="non-terminal residue" evidence="1">
    <location>
        <position position="1"/>
    </location>
</feature>
<dbReference type="Proteomes" id="UP000789702">
    <property type="component" value="Unassembled WGS sequence"/>
</dbReference>
<accession>A0ACA9KHA9</accession>
<keyword evidence="2" id="KW-1185">Reference proteome</keyword>